<evidence type="ECO:0000256" key="1">
    <source>
        <dbReference type="ARBA" id="ARBA00022729"/>
    </source>
</evidence>
<protein>
    <submittedName>
        <fullName evidence="6">Protein takeout-like</fullName>
    </submittedName>
</protein>
<dbReference type="OMA" id="DYIHVCK"/>
<evidence type="ECO:0000256" key="2">
    <source>
        <dbReference type="ARBA" id="ARBA00023108"/>
    </source>
</evidence>
<feature type="chain" id="PRO_5034596224" evidence="4">
    <location>
        <begin position="23"/>
        <end position="249"/>
    </location>
</feature>
<evidence type="ECO:0000256" key="3">
    <source>
        <dbReference type="ARBA" id="ARBA00060902"/>
    </source>
</evidence>
<evidence type="ECO:0000313" key="5">
    <source>
        <dbReference type="Proteomes" id="UP001652626"/>
    </source>
</evidence>
<reference evidence="6" key="1">
    <citation type="submission" date="2025-08" db="UniProtKB">
        <authorList>
            <consortium name="RefSeq"/>
        </authorList>
    </citation>
    <scope>IDENTIFICATION</scope>
    <source>
        <tissue evidence="6">Whole body</tissue>
    </source>
</reference>
<proteinExistence type="inferred from homology"/>
<dbReference type="InterPro" id="IPR010562">
    <property type="entry name" value="Haemolymph_juvenile_hormone-bd"/>
</dbReference>
<keyword evidence="5" id="KW-1185">Reference proteome</keyword>
<keyword evidence="1 4" id="KW-0732">Signal</keyword>
<sequence length="249" mass="27683">MVYCFSLFSLVVFCVIHGALFAQIPDYIKVCKREQSTINECVKSSIEKLRPNLIAGIPELNVPSLEPFYIPEILAVSGELVPLKASGKDVKVSGAGNFTIKSISVDLDTFTLRGRVRFPRLHLDGRYNLDTQILIVPLRGEGNLVANAVKCDADILLKSQRTMRDGKEYVKFTSLNVDLTIKDYRIRLDGLFNGNKALGDATNEAINQNRDEFLKTTQPYLEKTVAKILLDAANKIVANIPLDELLPEA</sequence>
<dbReference type="FunFam" id="3.15.10.30:FF:000001">
    <property type="entry name" value="Takeout-like protein 1"/>
    <property type="match status" value="1"/>
</dbReference>
<gene>
    <name evidence="6" type="primary">LOC113392434</name>
</gene>
<feature type="signal peptide" evidence="4">
    <location>
        <begin position="1"/>
        <end position="22"/>
    </location>
</feature>
<dbReference type="PANTHER" id="PTHR11008:SF39">
    <property type="entry name" value="CIRCADIAN CLOCK-CONTROLLED PROTEIN-LIKE PROTEIN"/>
    <property type="match status" value="1"/>
</dbReference>
<dbReference type="Gene3D" id="3.15.10.30">
    <property type="entry name" value="Haemolymph juvenile hormone binding protein"/>
    <property type="match status" value="1"/>
</dbReference>
<keyword evidence="2" id="KW-0090">Biological rhythms</keyword>
<dbReference type="Proteomes" id="UP001652626">
    <property type="component" value="Chromosome 5"/>
</dbReference>
<dbReference type="GeneID" id="113392434"/>
<dbReference type="RefSeq" id="XP_026484650.1">
    <property type="nucleotide sequence ID" value="XM_026628865.2"/>
</dbReference>
<dbReference type="InterPro" id="IPR038606">
    <property type="entry name" value="To_sf"/>
</dbReference>
<organism evidence="5 6">
    <name type="scientific">Vanessa tameamea</name>
    <name type="common">Kamehameha butterfly</name>
    <dbReference type="NCBI Taxonomy" id="334116"/>
    <lineage>
        <taxon>Eukaryota</taxon>
        <taxon>Metazoa</taxon>
        <taxon>Ecdysozoa</taxon>
        <taxon>Arthropoda</taxon>
        <taxon>Hexapoda</taxon>
        <taxon>Insecta</taxon>
        <taxon>Pterygota</taxon>
        <taxon>Neoptera</taxon>
        <taxon>Endopterygota</taxon>
        <taxon>Lepidoptera</taxon>
        <taxon>Glossata</taxon>
        <taxon>Ditrysia</taxon>
        <taxon>Papilionoidea</taxon>
        <taxon>Nymphalidae</taxon>
        <taxon>Nymphalinae</taxon>
        <taxon>Vanessa</taxon>
    </lineage>
</organism>
<evidence type="ECO:0000256" key="4">
    <source>
        <dbReference type="SAM" id="SignalP"/>
    </source>
</evidence>
<name>A0A8B8HJE6_VANTA</name>
<comment type="similarity">
    <text evidence="3">Belongs to the TO family.</text>
</comment>
<dbReference type="AlphaFoldDB" id="A0A8B8HJE6"/>
<dbReference type="GO" id="GO:0007623">
    <property type="term" value="P:circadian rhythm"/>
    <property type="evidence" value="ECO:0007669"/>
    <property type="project" value="UniProtKB-ARBA"/>
</dbReference>
<evidence type="ECO:0000313" key="6">
    <source>
        <dbReference type="RefSeq" id="XP_026484650.1"/>
    </source>
</evidence>
<dbReference type="SMART" id="SM00700">
    <property type="entry name" value="JHBP"/>
    <property type="match status" value="1"/>
</dbReference>
<dbReference type="OrthoDB" id="8185902at2759"/>
<dbReference type="GO" id="GO:0005615">
    <property type="term" value="C:extracellular space"/>
    <property type="evidence" value="ECO:0007669"/>
    <property type="project" value="TreeGrafter"/>
</dbReference>
<dbReference type="PANTHER" id="PTHR11008">
    <property type="entry name" value="PROTEIN TAKEOUT-LIKE PROTEIN"/>
    <property type="match status" value="1"/>
</dbReference>
<dbReference type="Pfam" id="PF06585">
    <property type="entry name" value="JHBP"/>
    <property type="match status" value="1"/>
</dbReference>
<accession>A0A8B8HJE6</accession>